<evidence type="ECO:0000313" key="3">
    <source>
        <dbReference type="Proteomes" id="UP000662939"/>
    </source>
</evidence>
<dbReference type="SUPFAM" id="SSF81606">
    <property type="entry name" value="PP2C-like"/>
    <property type="match status" value="1"/>
</dbReference>
<dbReference type="CDD" id="cd00143">
    <property type="entry name" value="PP2Cc"/>
    <property type="match status" value="1"/>
</dbReference>
<gene>
    <name evidence="2" type="ORF">JQS30_05535</name>
</gene>
<reference evidence="2" key="1">
    <citation type="submission" date="2021-02" db="EMBL/GenBank/DDBJ databases">
        <title>Natronoglycomyces albus gen. nov., sp. nov, a haloalkaliphilic actinobacterium from a soda solonchak soil.</title>
        <authorList>
            <person name="Sorokin D.Y."/>
            <person name="Khijniak T.V."/>
            <person name="Zakharycheva A.P."/>
            <person name="Boueva O.V."/>
            <person name="Ariskina E.V."/>
            <person name="Hahnke R.L."/>
            <person name="Bunk B."/>
            <person name="Sproer C."/>
            <person name="Schumann P."/>
            <person name="Evtushenko L.I."/>
            <person name="Kublanov I.V."/>
        </authorList>
    </citation>
    <scope>NUCLEOTIDE SEQUENCE</scope>
    <source>
        <strain evidence="2">DSM 106290</strain>
    </source>
</reference>
<dbReference type="InterPro" id="IPR036457">
    <property type="entry name" value="PPM-type-like_dom_sf"/>
</dbReference>
<feature type="domain" description="PPM-type phosphatase" evidence="1">
    <location>
        <begin position="66"/>
        <end position="301"/>
    </location>
</feature>
<dbReference type="KEGG" id="nav:JQS30_05535"/>
<protein>
    <submittedName>
        <fullName evidence="2">Protein phosphatase 2C domain-containing protein</fullName>
    </submittedName>
</protein>
<organism evidence="2 3">
    <name type="scientific">Natronoglycomyces albus</name>
    <dbReference type="NCBI Taxonomy" id="2811108"/>
    <lineage>
        <taxon>Bacteria</taxon>
        <taxon>Bacillati</taxon>
        <taxon>Actinomycetota</taxon>
        <taxon>Actinomycetes</taxon>
        <taxon>Glycomycetales</taxon>
        <taxon>Glycomycetaceae</taxon>
        <taxon>Natronoglycomyces</taxon>
    </lineage>
</organism>
<dbReference type="Proteomes" id="UP000662939">
    <property type="component" value="Chromosome"/>
</dbReference>
<sequence length="346" mass="36440">MPTTTLKKCTECALPAEFGRYCEVCGGDLDEGVQATDHTWKSSAATETNADHPGGSGDHVELDLSVIAAATDVGKRHHYNQDAVAIGAVGGRRIAVICDGVSNATDSERAALAGAEAAVTEIEQALKDGENMEKASRRGVNAAHTAVATVGAQYPQSPPSSTYVSAIVDDTEVVICWVGDSRAYWVGDDDSMCLTVDDTIAARLEYHGVDESDERYRSPYAKALLAWLGSDAPSLQPNLARYIPDSGHIVVCSDGLSRYMDSPDDLRPLPDGTVGQMAVALTQQACDYGGADNISVAITRFNPPVVGGATSAPAKSEADEEEYDFTAKLGMGRKKDFTELLGGGTT</sequence>
<name>A0A895XS87_9ACTN</name>
<dbReference type="SMART" id="SM00332">
    <property type="entry name" value="PP2Cc"/>
    <property type="match status" value="1"/>
</dbReference>
<dbReference type="Pfam" id="PF13672">
    <property type="entry name" value="PP2C_2"/>
    <property type="match status" value="1"/>
</dbReference>
<dbReference type="RefSeq" id="WP_213172382.1">
    <property type="nucleotide sequence ID" value="NZ_CP070496.1"/>
</dbReference>
<evidence type="ECO:0000313" key="2">
    <source>
        <dbReference type="EMBL" id="QSB06373.1"/>
    </source>
</evidence>
<accession>A0A895XS87</accession>
<dbReference type="PROSITE" id="PS51746">
    <property type="entry name" value="PPM_2"/>
    <property type="match status" value="1"/>
</dbReference>
<keyword evidence="3" id="KW-1185">Reference proteome</keyword>
<proteinExistence type="predicted"/>
<dbReference type="Gene3D" id="3.60.40.10">
    <property type="entry name" value="PPM-type phosphatase domain"/>
    <property type="match status" value="1"/>
</dbReference>
<dbReference type="InterPro" id="IPR001932">
    <property type="entry name" value="PPM-type_phosphatase-like_dom"/>
</dbReference>
<evidence type="ECO:0000259" key="1">
    <source>
        <dbReference type="PROSITE" id="PS51746"/>
    </source>
</evidence>
<dbReference type="EMBL" id="CP070496">
    <property type="protein sequence ID" value="QSB06373.1"/>
    <property type="molecule type" value="Genomic_DNA"/>
</dbReference>
<dbReference type="AlphaFoldDB" id="A0A895XS87"/>